<dbReference type="InterPro" id="IPR051532">
    <property type="entry name" value="Ester_Hydrolysis_Enzymes"/>
</dbReference>
<dbReference type="SUPFAM" id="SSF55383">
    <property type="entry name" value="Copper amine oxidase, domain N"/>
    <property type="match status" value="1"/>
</dbReference>
<feature type="signal peptide" evidence="1">
    <location>
        <begin position="1"/>
        <end position="28"/>
    </location>
</feature>
<dbReference type="RefSeq" id="WP_130605774.1">
    <property type="nucleotide sequence ID" value="NZ_AP019400.1"/>
</dbReference>
<dbReference type="Pfam" id="PF07833">
    <property type="entry name" value="Cu_amine_oxidN1"/>
    <property type="match status" value="1"/>
</dbReference>
<reference evidence="3 4" key="1">
    <citation type="submission" date="2019-01" db="EMBL/GenBank/DDBJ databases">
        <title>Complete genome sequence of Cohnella hallensis HS21 isolated from Korean fir (Abies koreana) rhizospheric soil.</title>
        <authorList>
            <person name="Jiang L."/>
            <person name="Kang S.W."/>
            <person name="Kim S."/>
            <person name="Jung J."/>
            <person name="Kim C.Y."/>
            <person name="Kim D.H."/>
            <person name="Kim S.W."/>
            <person name="Lee J."/>
        </authorList>
    </citation>
    <scope>NUCLEOTIDE SEQUENCE [LARGE SCALE GENOMIC DNA]</scope>
    <source>
        <strain evidence="3 4">HS21</strain>
    </source>
</reference>
<dbReference type="Proteomes" id="UP000289856">
    <property type="component" value="Chromosome"/>
</dbReference>
<sequence>MQLNLRKPLTVILSAIMVLTTIASLASAAPKETETKDVYRIVALGDSVSVGYEPGMKTGSIPYGYVDRLYEQALFHGRSELASYAVMGLTAPGLSTLLKGAADAKKLTSADLLGETTLPAEVLQQADSIGAKTPELAADLAQANLVVLTIGGNDFSPIIKAIKDLTGDTAKQTIENNFNITMNNYAESMDKVIKGLHLLAPNAQIVLADQYLPLWEPLPYYSELSNAVITLANRLDTLAEDLNKQDIPLKIAHVSPKFVKNEKKFTHFNVVEEFDTHPSQAGYESIAQTFAEVIWKQYLKPAPRASGVPISIIINGKEPPNKPTMINNTTFLALTDVADAVGAEVKWTQKTKTAVFSKNGRVVSITVGAKTITINGVSQPISTPAYFQTVGKNLKTYVPLAVISSGLDYQVVYRKNLLAAFINS</sequence>
<dbReference type="PANTHER" id="PTHR30383">
    <property type="entry name" value="THIOESTERASE 1/PROTEASE 1/LYSOPHOSPHOLIPASE L1"/>
    <property type="match status" value="1"/>
</dbReference>
<accession>A0A3T1D116</accession>
<evidence type="ECO:0000259" key="2">
    <source>
        <dbReference type="Pfam" id="PF07833"/>
    </source>
</evidence>
<name>A0A3T1D116_9BACL</name>
<gene>
    <name evidence="3" type="ORF">KCTCHS21_11500</name>
</gene>
<dbReference type="InterPro" id="IPR012854">
    <property type="entry name" value="Cu_amine_oxidase-like_N"/>
</dbReference>
<dbReference type="PANTHER" id="PTHR30383:SF5">
    <property type="entry name" value="SGNH HYDROLASE-TYPE ESTERASE DOMAIN-CONTAINING PROTEIN"/>
    <property type="match status" value="1"/>
</dbReference>
<evidence type="ECO:0000313" key="3">
    <source>
        <dbReference type="EMBL" id="BBI31751.1"/>
    </source>
</evidence>
<dbReference type="Pfam" id="PF00657">
    <property type="entry name" value="Lipase_GDSL"/>
    <property type="match status" value="1"/>
</dbReference>
<protein>
    <recommendedName>
        <fullName evidence="2">Copper amine oxidase-like N-terminal domain-containing protein</fullName>
    </recommendedName>
</protein>
<organism evidence="3 4">
    <name type="scientific">Cohnella abietis</name>
    <dbReference type="NCBI Taxonomy" id="2507935"/>
    <lineage>
        <taxon>Bacteria</taxon>
        <taxon>Bacillati</taxon>
        <taxon>Bacillota</taxon>
        <taxon>Bacilli</taxon>
        <taxon>Bacillales</taxon>
        <taxon>Paenibacillaceae</taxon>
        <taxon>Cohnella</taxon>
    </lineage>
</organism>
<dbReference type="AlphaFoldDB" id="A0A3T1D116"/>
<dbReference type="InterPro" id="IPR036514">
    <property type="entry name" value="SGNH_hydro_sf"/>
</dbReference>
<keyword evidence="1" id="KW-0732">Signal</keyword>
<dbReference type="Gene3D" id="3.30.457.10">
    <property type="entry name" value="Copper amine oxidase-like, N-terminal domain"/>
    <property type="match status" value="1"/>
</dbReference>
<dbReference type="EMBL" id="AP019400">
    <property type="protein sequence ID" value="BBI31751.1"/>
    <property type="molecule type" value="Genomic_DNA"/>
</dbReference>
<keyword evidence="4" id="KW-1185">Reference proteome</keyword>
<feature type="domain" description="Copper amine oxidase-like N-terminal" evidence="2">
    <location>
        <begin position="314"/>
        <end position="414"/>
    </location>
</feature>
<feature type="chain" id="PRO_5019114627" description="Copper amine oxidase-like N-terminal domain-containing protein" evidence="1">
    <location>
        <begin position="29"/>
        <end position="424"/>
    </location>
</feature>
<proteinExistence type="predicted"/>
<evidence type="ECO:0000256" key="1">
    <source>
        <dbReference type="SAM" id="SignalP"/>
    </source>
</evidence>
<dbReference type="OrthoDB" id="2987164at2"/>
<dbReference type="InterPro" id="IPR036582">
    <property type="entry name" value="Mao_N_sf"/>
</dbReference>
<dbReference type="GO" id="GO:0004622">
    <property type="term" value="F:phosphatidylcholine lysophospholipase activity"/>
    <property type="evidence" value="ECO:0007669"/>
    <property type="project" value="TreeGrafter"/>
</dbReference>
<dbReference type="InterPro" id="IPR001087">
    <property type="entry name" value="GDSL"/>
</dbReference>
<evidence type="ECO:0000313" key="4">
    <source>
        <dbReference type="Proteomes" id="UP000289856"/>
    </source>
</evidence>
<dbReference type="KEGG" id="cohn:KCTCHS21_11500"/>
<dbReference type="SUPFAM" id="SSF52266">
    <property type="entry name" value="SGNH hydrolase"/>
    <property type="match status" value="1"/>
</dbReference>
<dbReference type="Gene3D" id="3.40.50.1110">
    <property type="entry name" value="SGNH hydrolase"/>
    <property type="match status" value="1"/>
</dbReference>